<evidence type="ECO:0000259" key="2">
    <source>
        <dbReference type="SMART" id="SM00382"/>
    </source>
</evidence>
<dbReference type="Gene3D" id="1.10.8.60">
    <property type="match status" value="1"/>
</dbReference>
<protein>
    <recommendedName>
        <fullName evidence="2">AAA+ ATPase domain-containing protein</fullName>
    </recommendedName>
</protein>
<dbReference type="InterPro" id="IPR027417">
    <property type="entry name" value="P-loop_NTPase"/>
</dbReference>
<dbReference type="InterPro" id="IPR003593">
    <property type="entry name" value="AAA+_ATPase"/>
</dbReference>
<keyword evidence="1" id="KW-0235">DNA replication</keyword>
<dbReference type="Gene3D" id="3.40.50.300">
    <property type="entry name" value="P-loop containing nucleotide triphosphate hydrolases"/>
    <property type="match status" value="1"/>
</dbReference>
<evidence type="ECO:0000256" key="1">
    <source>
        <dbReference type="ARBA" id="ARBA00022705"/>
    </source>
</evidence>
<dbReference type="GO" id="GO:0031389">
    <property type="term" value="C:Rad17 RFC-like complex"/>
    <property type="evidence" value="ECO:0007669"/>
    <property type="project" value="TreeGrafter"/>
</dbReference>
<dbReference type="Gene3D" id="1.20.272.10">
    <property type="match status" value="1"/>
</dbReference>
<dbReference type="FunFam" id="3.40.50.300:FF:000136">
    <property type="entry name" value="Replication factor C subunit 5"/>
    <property type="match status" value="1"/>
</dbReference>
<dbReference type="EMBL" id="KV453850">
    <property type="protein sequence ID" value="ODV86552.1"/>
    <property type="molecule type" value="Genomic_DNA"/>
</dbReference>
<dbReference type="PANTHER" id="PTHR11669">
    <property type="entry name" value="REPLICATION FACTOR C / DNA POLYMERASE III GAMMA-TAU SUBUNIT"/>
    <property type="match status" value="1"/>
</dbReference>
<dbReference type="CDD" id="cd00009">
    <property type="entry name" value="AAA"/>
    <property type="match status" value="1"/>
</dbReference>
<dbReference type="GO" id="GO:0031391">
    <property type="term" value="C:Elg1 RFC-like complex"/>
    <property type="evidence" value="ECO:0007669"/>
    <property type="project" value="TreeGrafter"/>
</dbReference>
<dbReference type="GO" id="GO:0006281">
    <property type="term" value="P:DNA repair"/>
    <property type="evidence" value="ECO:0007669"/>
    <property type="project" value="TreeGrafter"/>
</dbReference>
<dbReference type="InterPro" id="IPR050238">
    <property type="entry name" value="DNA_Rep/Repair_Clamp_Loader"/>
</dbReference>
<proteinExistence type="predicted"/>
<gene>
    <name evidence="3" type="ORF">CANARDRAFT_27746</name>
</gene>
<name>A0A1E4T4A0_9ASCO</name>
<organism evidence="3 4">
    <name type="scientific">[Candida] arabinofermentans NRRL YB-2248</name>
    <dbReference type="NCBI Taxonomy" id="983967"/>
    <lineage>
        <taxon>Eukaryota</taxon>
        <taxon>Fungi</taxon>
        <taxon>Dikarya</taxon>
        <taxon>Ascomycota</taxon>
        <taxon>Saccharomycotina</taxon>
        <taxon>Pichiomycetes</taxon>
        <taxon>Pichiales</taxon>
        <taxon>Pichiaceae</taxon>
        <taxon>Ogataea</taxon>
        <taxon>Ogataea/Candida clade</taxon>
    </lineage>
</organism>
<dbReference type="GO" id="GO:0003677">
    <property type="term" value="F:DNA binding"/>
    <property type="evidence" value="ECO:0007669"/>
    <property type="project" value="InterPro"/>
</dbReference>
<evidence type="ECO:0000313" key="4">
    <source>
        <dbReference type="Proteomes" id="UP000094801"/>
    </source>
</evidence>
<dbReference type="Pfam" id="PF13177">
    <property type="entry name" value="DNA_pol3_delta2"/>
    <property type="match status" value="1"/>
</dbReference>
<dbReference type="PANTHER" id="PTHR11669:SF1">
    <property type="entry name" value="REPLICATION FACTOR C SUBUNIT 3"/>
    <property type="match status" value="1"/>
</dbReference>
<keyword evidence="4" id="KW-1185">Reference proteome</keyword>
<reference evidence="4" key="1">
    <citation type="submission" date="2016-04" db="EMBL/GenBank/DDBJ databases">
        <title>Comparative genomics of biotechnologically important yeasts.</title>
        <authorList>
            <consortium name="DOE Joint Genome Institute"/>
            <person name="Riley R."/>
            <person name="Haridas S."/>
            <person name="Wolfe K.H."/>
            <person name="Lopes M.R."/>
            <person name="Hittinger C.T."/>
            <person name="Goker M."/>
            <person name="Salamov A."/>
            <person name="Wisecaver J."/>
            <person name="Long T.M."/>
            <person name="Aerts A.L."/>
            <person name="Barry K."/>
            <person name="Choi C."/>
            <person name="Clum A."/>
            <person name="Coughlan A.Y."/>
            <person name="Deshpande S."/>
            <person name="Douglass A.P."/>
            <person name="Hanson S.J."/>
            <person name="Klenk H.-P."/>
            <person name="Labutti K."/>
            <person name="Lapidus A."/>
            <person name="Lindquist E."/>
            <person name="Lipzen A."/>
            <person name="Meier-Kolthoff J.P."/>
            <person name="Ohm R.A."/>
            <person name="Otillar R.P."/>
            <person name="Pangilinan J."/>
            <person name="Peng Y."/>
            <person name="Rokas A."/>
            <person name="Rosa C.A."/>
            <person name="Scheuner C."/>
            <person name="Sibirny A.A."/>
            <person name="Slot J.C."/>
            <person name="Stielow J.B."/>
            <person name="Sun H."/>
            <person name="Kurtzman C.P."/>
            <person name="Blackwell M."/>
            <person name="Grigoriev I.V."/>
            <person name="Jeffries T.W."/>
        </authorList>
    </citation>
    <scope>NUCLEOTIDE SEQUENCE [LARGE SCALE GENOMIC DNA]</scope>
    <source>
        <strain evidence="4">NRRL YB-2248</strain>
    </source>
</reference>
<dbReference type="SUPFAM" id="SSF52540">
    <property type="entry name" value="P-loop containing nucleoside triphosphate hydrolases"/>
    <property type="match status" value="1"/>
</dbReference>
<dbReference type="STRING" id="983967.A0A1E4T4A0"/>
<dbReference type="SMART" id="SM00382">
    <property type="entry name" value="AAA"/>
    <property type="match status" value="1"/>
</dbReference>
<evidence type="ECO:0000313" key="3">
    <source>
        <dbReference type="EMBL" id="ODV86552.1"/>
    </source>
</evidence>
<dbReference type="SUPFAM" id="SSF48019">
    <property type="entry name" value="post-AAA+ oligomerization domain-like"/>
    <property type="match status" value="1"/>
</dbReference>
<dbReference type="InterPro" id="IPR008921">
    <property type="entry name" value="DNA_pol3_clamp-load_cplx_C"/>
</dbReference>
<dbReference type="GO" id="GO:0003689">
    <property type="term" value="F:DNA clamp loader activity"/>
    <property type="evidence" value="ECO:0007669"/>
    <property type="project" value="TreeGrafter"/>
</dbReference>
<feature type="domain" description="AAA+ ATPase" evidence="2">
    <location>
        <begin position="34"/>
        <end position="202"/>
    </location>
</feature>
<dbReference type="AlphaFoldDB" id="A0A1E4T4A0"/>
<dbReference type="OrthoDB" id="761538at2759"/>
<dbReference type="GO" id="GO:0005663">
    <property type="term" value="C:DNA replication factor C complex"/>
    <property type="evidence" value="ECO:0007669"/>
    <property type="project" value="TreeGrafter"/>
</dbReference>
<dbReference type="Pfam" id="PF22534">
    <property type="entry name" value="RFC_C"/>
    <property type="match status" value="1"/>
</dbReference>
<accession>A0A1E4T4A0</accession>
<dbReference type="Proteomes" id="UP000094801">
    <property type="component" value="Unassembled WGS sequence"/>
</dbReference>
<sequence>MSLWADKYRPRTLKQLDYHDEISHRLKSLASSGDFPHLLVYGPSGAGKKTRVMATLNQLYGSSVEKLKVDVKTFTTPTNRKLEFNVISSSHHFEITPSDMGNNDRVVIQDLLKEVAQVESIDFSSILHRASDDANNGATATKKHFKVVIINEAELLTRDAQAALRRTMEKYSATIRLILICNSTSSIIDPIKSRTLAIRIPAPTVTESSKVFSKILSNESQAARVFPDVSSSDRVTVFTNICSASDRNLRMGIMMLEALYMNNDVVNSSTPMIIPDWVVVIREMVVGICKERNVSRLQQVRAVLYELLAHSIPAKLILKKLTLELWGAVGNGQFKNVDDIKMKIVDASSTFDERLSLGSKDIFHLEGFLTKVMVIMETDLLQK</sequence>
<dbReference type="GO" id="GO:0031390">
    <property type="term" value="C:Ctf18 RFC-like complex"/>
    <property type="evidence" value="ECO:0007669"/>
    <property type="project" value="TreeGrafter"/>
</dbReference>
<dbReference type="GO" id="GO:0006271">
    <property type="term" value="P:DNA strand elongation involved in DNA replication"/>
    <property type="evidence" value="ECO:0007669"/>
    <property type="project" value="UniProtKB-ARBA"/>
</dbReference>